<dbReference type="Proteomes" id="UP000682733">
    <property type="component" value="Unassembled WGS sequence"/>
</dbReference>
<dbReference type="AlphaFoldDB" id="A0A8S2DLN9"/>
<name>A0A8S2DLN9_9BILA</name>
<organism evidence="2 4">
    <name type="scientific">Didymodactylos carnosus</name>
    <dbReference type="NCBI Taxonomy" id="1234261"/>
    <lineage>
        <taxon>Eukaryota</taxon>
        <taxon>Metazoa</taxon>
        <taxon>Spiralia</taxon>
        <taxon>Gnathifera</taxon>
        <taxon>Rotifera</taxon>
        <taxon>Eurotatoria</taxon>
        <taxon>Bdelloidea</taxon>
        <taxon>Philodinida</taxon>
        <taxon>Philodinidae</taxon>
        <taxon>Didymodactylos</taxon>
    </lineage>
</organism>
<dbReference type="Pfam" id="PF03732">
    <property type="entry name" value="Retrotrans_gag"/>
    <property type="match status" value="1"/>
</dbReference>
<dbReference type="EMBL" id="CAJOBA010004002">
    <property type="protein sequence ID" value="CAF3699876.1"/>
    <property type="molecule type" value="Genomic_DNA"/>
</dbReference>
<evidence type="ECO:0000313" key="4">
    <source>
        <dbReference type="Proteomes" id="UP000677228"/>
    </source>
</evidence>
<dbReference type="PANTHER" id="PTHR33194">
    <property type="entry name" value="ZINC KNUCKLE DOMAINCONTAINING PROTEIN"/>
    <property type="match status" value="1"/>
</dbReference>
<reference evidence="2" key="1">
    <citation type="submission" date="2021-02" db="EMBL/GenBank/DDBJ databases">
        <authorList>
            <person name="Nowell W R."/>
        </authorList>
    </citation>
    <scope>NUCLEOTIDE SEQUENCE</scope>
</reference>
<gene>
    <name evidence="2" type="ORF">OVA965_LOCUS10704</name>
    <name evidence="3" type="ORF">TMI583_LOCUS10700</name>
</gene>
<evidence type="ECO:0000259" key="1">
    <source>
        <dbReference type="Pfam" id="PF03732"/>
    </source>
</evidence>
<protein>
    <recommendedName>
        <fullName evidence="1">Retrotransposon gag domain-containing protein</fullName>
    </recommendedName>
</protein>
<dbReference type="EMBL" id="CAJNOK010004000">
    <property type="protein sequence ID" value="CAF0922577.1"/>
    <property type="molecule type" value="Genomic_DNA"/>
</dbReference>
<comment type="caution">
    <text evidence="2">The sequence shown here is derived from an EMBL/GenBank/DDBJ whole genome shotgun (WGS) entry which is preliminary data.</text>
</comment>
<feature type="domain" description="Retrotransposon gag" evidence="1">
    <location>
        <begin position="53"/>
        <end position="140"/>
    </location>
</feature>
<dbReference type="Proteomes" id="UP000677228">
    <property type="component" value="Unassembled WGS sequence"/>
</dbReference>
<evidence type="ECO:0000313" key="3">
    <source>
        <dbReference type="EMBL" id="CAF3699876.1"/>
    </source>
</evidence>
<dbReference type="InterPro" id="IPR005162">
    <property type="entry name" value="Retrotrans_gag_dom"/>
</dbReference>
<proteinExistence type="predicted"/>
<sequence length="166" mass="18905">MTPNAIVKDLFADKLEKANTFSGRIEQDVDLWLRDITASFDMEKLDPSQTQQVVPRFLTNNALEWYLNNRVIITTWADFVQHLRAAYQSPAAKQIASQKLHNRKQGLHEPVTAYYTDIIRLCKTVDEQMTDTQRGNSRFLDFIGLLKSRTNSCESISSSTPPVGTP</sequence>
<evidence type="ECO:0000313" key="2">
    <source>
        <dbReference type="EMBL" id="CAF0922577.1"/>
    </source>
</evidence>
<accession>A0A8S2DLN9</accession>
<dbReference type="PANTHER" id="PTHR33194:SF4">
    <property type="entry name" value="CCHC-TYPE DOMAIN-CONTAINING PROTEIN"/>
    <property type="match status" value="1"/>
</dbReference>